<sequence>MSVTFYTAKNYGGESVNYAQGTSVAFLPNDKYNDKFLSCKVTSGTWVNAYEHNDAFNPEAGAHEELRGDNPDLSSLNGLSMFQVLADSFGYAIDIKLVCGGSLSSAAAGSYKMTFIPYQVNPVTTMNGDAYIQCPIPKLTPPDSEIVCQLSCQETAWPGATVANGSVYFKYTPNTGVISFRKTEGFPTNMDVTQDGKTNFIFSLNSRP</sequence>
<keyword evidence="11" id="KW-1185">Reference proteome</keyword>
<dbReference type="GO" id="GO:0009897">
    <property type="term" value="C:external side of plasma membrane"/>
    <property type="evidence" value="ECO:0007669"/>
    <property type="project" value="TreeGrafter"/>
</dbReference>
<evidence type="ECO:0000256" key="6">
    <source>
        <dbReference type="ARBA" id="ARBA00053150"/>
    </source>
</evidence>
<evidence type="ECO:0000313" key="10">
    <source>
        <dbReference type="EMBL" id="EGG19822.1"/>
    </source>
</evidence>
<accession>F4PX19</accession>
<evidence type="ECO:0000256" key="4">
    <source>
        <dbReference type="ARBA" id="ARBA00022889"/>
    </source>
</evidence>
<comment type="function">
    <text evidence="6">Mediates calcium-dependent cell-cell adhesion during the early stage of development.</text>
</comment>
<dbReference type="Proteomes" id="UP000007797">
    <property type="component" value="Unassembled WGS sequence"/>
</dbReference>
<feature type="domain" description="Calcium-dependent cell adhesion molecule N-terminal" evidence="8">
    <location>
        <begin position="2"/>
        <end position="85"/>
    </location>
</feature>
<dbReference type="GeneID" id="14871819"/>
<proteinExistence type="inferred from homology"/>
<dbReference type="InterPro" id="IPR029283">
    <property type="entry name" value="Membrane-bd"/>
</dbReference>
<evidence type="ECO:0000256" key="3">
    <source>
        <dbReference type="ARBA" id="ARBA00022837"/>
    </source>
</evidence>
<comment type="subcellular location">
    <subcellularLocation>
        <location evidence="1">Cell membrane</location>
    </subcellularLocation>
</comment>
<dbReference type="Gene3D" id="2.60.20.10">
    <property type="entry name" value="Crystallins"/>
    <property type="match status" value="1"/>
</dbReference>
<keyword evidence="2" id="KW-1003">Cell membrane</keyword>
<dbReference type="FunFam" id="2.60.40.1720:FF:000001">
    <property type="entry name" value="Calcium-dependent cell adhesion molecule 1"/>
    <property type="match status" value="1"/>
</dbReference>
<dbReference type="InterPro" id="IPR052885">
    <property type="entry name" value="Dictyostelium_CAD"/>
</dbReference>
<protein>
    <submittedName>
        <fullName evidence="10">Calcium-dependent cell adhesion molecule-1</fullName>
    </submittedName>
</protein>
<dbReference type="PANTHER" id="PTHR38083:SF1">
    <property type="entry name" value="CALCIUM-DEPENDENT CELL ADHESION MOLECULE 1-RELATED"/>
    <property type="match status" value="1"/>
</dbReference>
<dbReference type="GO" id="GO:0005911">
    <property type="term" value="C:cell-cell junction"/>
    <property type="evidence" value="ECO:0007669"/>
    <property type="project" value="TreeGrafter"/>
</dbReference>
<dbReference type="SUPFAM" id="SSF49695">
    <property type="entry name" value="gamma-Crystallin-like"/>
    <property type="match status" value="1"/>
</dbReference>
<dbReference type="InterPro" id="IPR011024">
    <property type="entry name" value="G_crystallin-like"/>
</dbReference>
<evidence type="ECO:0000259" key="8">
    <source>
        <dbReference type="Pfam" id="PF08964"/>
    </source>
</evidence>
<dbReference type="InterPro" id="IPR015059">
    <property type="entry name" value="Ca_cell_adhesion_N_dom"/>
</dbReference>
<evidence type="ECO:0000313" key="11">
    <source>
        <dbReference type="Proteomes" id="UP000007797"/>
    </source>
</evidence>
<dbReference type="AlphaFoldDB" id="F4PX19"/>
<dbReference type="GO" id="GO:0016339">
    <property type="term" value="P:calcium-dependent cell-cell adhesion via plasma membrane cell adhesion molecules"/>
    <property type="evidence" value="ECO:0007669"/>
    <property type="project" value="TreeGrafter"/>
</dbReference>
<name>F4PX19_CACFS</name>
<evidence type="ECO:0000259" key="9">
    <source>
        <dbReference type="Pfam" id="PF14564"/>
    </source>
</evidence>
<dbReference type="OMA" id="AYQHNDV"/>
<keyword evidence="5" id="KW-0472">Membrane</keyword>
<evidence type="ECO:0000256" key="2">
    <source>
        <dbReference type="ARBA" id="ARBA00022475"/>
    </source>
</evidence>
<dbReference type="KEGG" id="dfa:DFA_06924"/>
<comment type="similarity">
    <text evidence="7">Belongs to the Dictyostelium CAD family.</text>
</comment>
<evidence type="ECO:0000256" key="5">
    <source>
        <dbReference type="ARBA" id="ARBA00023136"/>
    </source>
</evidence>
<dbReference type="Gene3D" id="2.60.40.1720">
    <property type="entry name" value="Calcium-dependent cell adhesion molecule-1"/>
    <property type="match status" value="1"/>
</dbReference>
<keyword evidence="4" id="KW-0130">Cell adhesion</keyword>
<reference evidence="11" key="1">
    <citation type="journal article" date="2011" name="Genome Res.">
        <title>Phylogeny-wide analysis of social amoeba genomes highlights ancient origins for complex intercellular communication.</title>
        <authorList>
            <person name="Heidel A.J."/>
            <person name="Lawal H.M."/>
            <person name="Felder M."/>
            <person name="Schilde C."/>
            <person name="Helps N.R."/>
            <person name="Tunggal B."/>
            <person name="Rivero F."/>
            <person name="John U."/>
            <person name="Schleicher M."/>
            <person name="Eichinger L."/>
            <person name="Platzer M."/>
            <person name="Noegel A.A."/>
            <person name="Schaap P."/>
            <person name="Gloeckner G."/>
        </authorList>
    </citation>
    <scope>NUCLEOTIDE SEQUENCE [LARGE SCALE GENOMIC DNA]</scope>
    <source>
        <strain evidence="11">SH3</strain>
    </source>
</reference>
<dbReference type="OrthoDB" id="14917at2759"/>
<keyword evidence="3" id="KW-0106">Calcium</keyword>
<dbReference type="PANTHER" id="PTHR38083">
    <property type="entry name" value="CALCIUM-DEPENDENT CELL ADHESION MOLECULE 1-RELATED"/>
    <property type="match status" value="1"/>
</dbReference>
<dbReference type="Pfam" id="PF08964">
    <property type="entry name" value="Crystall_3"/>
    <property type="match status" value="1"/>
</dbReference>
<dbReference type="Pfam" id="PF14564">
    <property type="entry name" value="Membrane_bind"/>
    <property type="match status" value="1"/>
</dbReference>
<gene>
    <name evidence="10" type="primary">cadA</name>
    <name evidence="10" type="ORF">DFA_06924</name>
</gene>
<evidence type="ECO:0000256" key="1">
    <source>
        <dbReference type="ARBA" id="ARBA00004236"/>
    </source>
</evidence>
<dbReference type="RefSeq" id="XP_004358168.1">
    <property type="nucleotide sequence ID" value="XM_004358111.1"/>
</dbReference>
<dbReference type="EMBL" id="GL883013">
    <property type="protein sequence ID" value="EGG19822.1"/>
    <property type="molecule type" value="Genomic_DNA"/>
</dbReference>
<dbReference type="GO" id="GO:0005509">
    <property type="term" value="F:calcium ion binding"/>
    <property type="evidence" value="ECO:0007669"/>
    <property type="project" value="TreeGrafter"/>
</dbReference>
<feature type="domain" description="Calcium-dependent cell adhesion molecule 1 membrane-binding" evidence="9">
    <location>
        <begin position="93"/>
        <end position="205"/>
    </location>
</feature>
<dbReference type="GO" id="GO:0005516">
    <property type="term" value="F:calmodulin binding"/>
    <property type="evidence" value="ECO:0007669"/>
    <property type="project" value="TreeGrafter"/>
</dbReference>
<organism evidence="10 11">
    <name type="scientific">Cavenderia fasciculata</name>
    <name type="common">Slime mold</name>
    <name type="synonym">Dictyostelium fasciculatum</name>
    <dbReference type="NCBI Taxonomy" id="261658"/>
    <lineage>
        <taxon>Eukaryota</taxon>
        <taxon>Amoebozoa</taxon>
        <taxon>Evosea</taxon>
        <taxon>Eumycetozoa</taxon>
        <taxon>Dictyostelia</taxon>
        <taxon>Acytosteliales</taxon>
        <taxon>Cavenderiaceae</taxon>
        <taxon>Cavenderia</taxon>
    </lineage>
</organism>
<dbReference type="InterPro" id="IPR038423">
    <property type="entry name" value="CAD_C_sf"/>
</dbReference>
<evidence type="ECO:0000256" key="7">
    <source>
        <dbReference type="ARBA" id="ARBA00060782"/>
    </source>
</evidence>